<gene>
    <name evidence="2" type="ORF">RRF57_006010</name>
</gene>
<evidence type="ECO:0000313" key="3">
    <source>
        <dbReference type="Proteomes" id="UP001305414"/>
    </source>
</evidence>
<reference evidence="2 3" key="1">
    <citation type="submission" date="2023-10" db="EMBL/GenBank/DDBJ databases">
        <title>Draft genome sequence of Xylaria bambusicola isolate GMP-LS, the root and basal stem rot pathogen of sugarcane in Indonesia.</title>
        <authorList>
            <person name="Selvaraj P."/>
            <person name="Muralishankar V."/>
            <person name="Muruganantham S."/>
            <person name="Sp S."/>
            <person name="Haryani S."/>
            <person name="Lau K.J.X."/>
            <person name="Naqvi N.I."/>
        </authorList>
    </citation>
    <scope>NUCLEOTIDE SEQUENCE [LARGE SCALE GENOMIC DNA]</scope>
    <source>
        <strain evidence="2">GMP-LS</strain>
    </source>
</reference>
<keyword evidence="3" id="KW-1185">Reference proteome</keyword>
<dbReference type="Proteomes" id="UP001305414">
    <property type="component" value="Unassembled WGS sequence"/>
</dbReference>
<accession>A0AAN7UDK8</accession>
<evidence type="ECO:0000256" key="1">
    <source>
        <dbReference type="SAM" id="SignalP"/>
    </source>
</evidence>
<evidence type="ECO:0008006" key="4">
    <source>
        <dbReference type="Google" id="ProtNLM"/>
    </source>
</evidence>
<feature type="chain" id="PRO_5042949744" description="Secreted protein" evidence="1">
    <location>
        <begin position="22"/>
        <end position="79"/>
    </location>
</feature>
<sequence>MFSSQKYRAAFFLLLLHSVLLREPMRLRCKPEHLRERMHNFTWTWLGHDDMSGPGEAIRWLSIHTPLWISRHTGKPAGH</sequence>
<name>A0AAN7UDK8_9PEZI</name>
<proteinExistence type="predicted"/>
<comment type="caution">
    <text evidence="2">The sequence shown here is derived from an EMBL/GenBank/DDBJ whole genome shotgun (WGS) entry which is preliminary data.</text>
</comment>
<feature type="signal peptide" evidence="1">
    <location>
        <begin position="1"/>
        <end position="21"/>
    </location>
</feature>
<evidence type="ECO:0000313" key="2">
    <source>
        <dbReference type="EMBL" id="KAK5630295.1"/>
    </source>
</evidence>
<organism evidence="2 3">
    <name type="scientific">Xylaria bambusicola</name>
    <dbReference type="NCBI Taxonomy" id="326684"/>
    <lineage>
        <taxon>Eukaryota</taxon>
        <taxon>Fungi</taxon>
        <taxon>Dikarya</taxon>
        <taxon>Ascomycota</taxon>
        <taxon>Pezizomycotina</taxon>
        <taxon>Sordariomycetes</taxon>
        <taxon>Xylariomycetidae</taxon>
        <taxon>Xylariales</taxon>
        <taxon>Xylariaceae</taxon>
        <taxon>Xylaria</taxon>
    </lineage>
</organism>
<keyword evidence="1" id="KW-0732">Signal</keyword>
<dbReference type="EMBL" id="JAWHQM010000015">
    <property type="protein sequence ID" value="KAK5630295.1"/>
    <property type="molecule type" value="Genomic_DNA"/>
</dbReference>
<dbReference type="AlphaFoldDB" id="A0AAN7UDK8"/>
<protein>
    <recommendedName>
        <fullName evidence="4">Secreted protein</fullName>
    </recommendedName>
</protein>